<keyword evidence="4" id="KW-0735">Signal-anchor</keyword>
<dbReference type="GO" id="GO:0005890">
    <property type="term" value="C:sodium:potassium-exchanging ATPase complex"/>
    <property type="evidence" value="ECO:0007669"/>
    <property type="project" value="InterPro"/>
</dbReference>
<evidence type="ECO:0000256" key="6">
    <source>
        <dbReference type="ARBA" id="ARBA00023136"/>
    </source>
</evidence>
<dbReference type="AlphaFoldDB" id="A0A8J6B577"/>
<reference evidence="7" key="1">
    <citation type="thesis" date="2020" institute="ProQuest LLC" country="789 East Eisenhower Parkway, Ann Arbor, MI, USA">
        <title>Comparative Genomics and Chromosome Evolution.</title>
        <authorList>
            <person name="Mudd A.B."/>
        </authorList>
    </citation>
    <scope>NUCLEOTIDE SEQUENCE</scope>
    <source>
        <strain evidence="7">HN-11 Male</strain>
        <tissue evidence="7">Kidney and liver</tissue>
    </source>
</reference>
<dbReference type="Proteomes" id="UP000770717">
    <property type="component" value="Unassembled WGS sequence"/>
</dbReference>
<organism evidence="7 8">
    <name type="scientific">Eleutherodactylus coqui</name>
    <name type="common">Puerto Rican coqui</name>
    <dbReference type="NCBI Taxonomy" id="57060"/>
    <lineage>
        <taxon>Eukaryota</taxon>
        <taxon>Metazoa</taxon>
        <taxon>Chordata</taxon>
        <taxon>Craniata</taxon>
        <taxon>Vertebrata</taxon>
        <taxon>Euteleostomi</taxon>
        <taxon>Amphibia</taxon>
        <taxon>Batrachia</taxon>
        <taxon>Anura</taxon>
        <taxon>Neobatrachia</taxon>
        <taxon>Hyloidea</taxon>
        <taxon>Eleutherodactylidae</taxon>
        <taxon>Eleutherodactylinae</taxon>
        <taxon>Eleutherodactylus</taxon>
        <taxon>Eleutherodactylus</taxon>
    </lineage>
</organism>
<accession>A0A8J6B577</accession>
<evidence type="ECO:0000256" key="2">
    <source>
        <dbReference type="ARBA" id="ARBA00005876"/>
    </source>
</evidence>
<evidence type="ECO:0000313" key="7">
    <source>
        <dbReference type="EMBL" id="KAG9461631.1"/>
    </source>
</evidence>
<sequence length="81" mass="9151">VIYFLPEPIKDLSNTSITINCTGKNEENDRLLGARQYFPSLGSSALGTIDLMYFPYYGNRAQVSLLHRTPCLVTSQRPRKV</sequence>
<evidence type="ECO:0000256" key="3">
    <source>
        <dbReference type="ARBA" id="ARBA00022692"/>
    </source>
</evidence>
<evidence type="ECO:0000256" key="1">
    <source>
        <dbReference type="ARBA" id="ARBA00004606"/>
    </source>
</evidence>
<dbReference type="OrthoDB" id="5912413at2759"/>
<protein>
    <submittedName>
        <fullName evidence="7">Uncharacterized protein</fullName>
    </submittedName>
</protein>
<evidence type="ECO:0000313" key="8">
    <source>
        <dbReference type="Proteomes" id="UP000770717"/>
    </source>
</evidence>
<dbReference type="InterPro" id="IPR000402">
    <property type="entry name" value="Na/K_ATPase_sub_beta"/>
</dbReference>
<proteinExistence type="inferred from homology"/>
<dbReference type="GO" id="GO:0006814">
    <property type="term" value="P:sodium ion transport"/>
    <property type="evidence" value="ECO:0007669"/>
    <property type="project" value="InterPro"/>
</dbReference>
<keyword evidence="3" id="KW-0812">Transmembrane</keyword>
<evidence type="ECO:0000256" key="5">
    <source>
        <dbReference type="ARBA" id="ARBA00022989"/>
    </source>
</evidence>
<keyword evidence="5" id="KW-1133">Transmembrane helix</keyword>
<name>A0A8J6B577_ELECQ</name>
<dbReference type="Pfam" id="PF00287">
    <property type="entry name" value="Na_K-ATPase"/>
    <property type="match status" value="1"/>
</dbReference>
<comment type="similarity">
    <text evidence="2">Belongs to the X(+)/potassium ATPases subunit beta family.</text>
</comment>
<dbReference type="Gene3D" id="2.60.40.1660">
    <property type="entry name" value="Na, k-atpase alpha subunit"/>
    <property type="match status" value="1"/>
</dbReference>
<gene>
    <name evidence="7" type="ORF">GDO78_016187</name>
</gene>
<dbReference type="EMBL" id="WNTK01018481">
    <property type="protein sequence ID" value="KAG9461631.1"/>
    <property type="molecule type" value="Genomic_DNA"/>
</dbReference>
<keyword evidence="8" id="KW-1185">Reference proteome</keyword>
<feature type="non-terminal residue" evidence="7">
    <location>
        <position position="1"/>
    </location>
</feature>
<keyword evidence="6" id="KW-0472">Membrane</keyword>
<comment type="caution">
    <text evidence="7">The sequence shown here is derived from an EMBL/GenBank/DDBJ whole genome shotgun (WGS) entry which is preliminary data.</text>
</comment>
<dbReference type="GO" id="GO:0006813">
    <property type="term" value="P:potassium ion transport"/>
    <property type="evidence" value="ECO:0007669"/>
    <property type="project" value="InterPro"/>
</dbReference>
<evidence type="ECO:0000256" key="4">
    <source>
        <dbReference type="ARBA" id="ARBA00022968"/>
    </source>
</evidence>
<comment type="subcellular location">
    <subcellularLocation>
        <location evidence="1">Membrane</location>
        <topology evidence="1">Single-pass type II membrane protein</topology>
    </subcellularLocation>
</comment>
<dbReference type="InterPro" id="IPR038702">
    <property type="entry name" value="Na/K_ATPase_sub_beta_sf"/>
</dbReference>